<proteinExistence type="predicted"/>
<name>A0A1H0Y2L8_STREI</name>
<gene>
    <name evidence="1" type="ORF">SAMN05216392_0382</name>
</gene>
<protein>
    <submittedName>
        <fullName evidence="1">Uncharacterized protein</fullName>
    </submittedName>
</protein>
<dbReference type="AlphaFoldDB" id="A0A1H0Y2L8"/>
<accession>A0A1H0Y2L8</accession>
<evidence type="ECO:0000313" key="2">
    <source>
        <dbReference type="Proteomes" id="UP000182870"/>
    </source>
</evidence>
<dbReference type="EMBL" id="FNKE01000001">
    <property type="protein sequence ID" value="SDQ09419.1"/>
    <property type="molecule type" value="Genomic_DNA"/>
</dbReference>
<evidence type="ECO:0000313" key="1">
    <source>
        <dbReference type="EMBL" id="SDQ09419.1"/>
    </source>
</evidence>
<dbReference type="Proteomes" id="UP000182870">
    <property type="component" value="Unassembled WGS sequence"/>
</dbReference>
<organism evidence="1 2">
    <name type="scientific">Streptococcus equinus</name>
    <name type="common">Streptococcus bovis</name>
    <dbReference type="NCBI Taxonomy" id="1335"/>
    <lineage>
        <taxon>Bacteria</taxon>
        <taxon>Bacillati</taxon>
        <taxon>Bacillota</taxon>
        <taxon>Bacilli</taxon>
        <taxon>Lactobacillales</taxon>
        <taxon>Streptococcaceae</taxon>
        <taxon>Streptococcus</taxon>
    </lineage>
</organism>
<dbReference type="RefSeq" id="WP_074559935.1">
    <property type="nucleotide sequence ID" value="NZ_FNKE01000001.1"/>
</dbReference>
<reference evidence="1 2" key="1">
    <citation type="submission" date="2016-10" db="EMBL/GenBank/DDBJ databases">
        <authorList>
            <person name="de Groot N.N."/>
        </authorList>
    </citation>
    <scope>NUCLEOTIDE SEQUENCE [LARGE SCALE GENOMIC DNA]</scope>
    <source>
        <strain evidence="1 2">Sb05</strain>
    </source>
</reference>
<sequence>MKKIILAIATIAIVFLGVTSVSSSEKEPVIIDFPDGHQVAGYVKECELEPYECTIALTDGSVYTVMYSQVDDLSKIIYSPDVLEFFKHAYPRA</sequence>